<dbReference type="Gene3D" id="3.40.720.10">
    <property type="entry name" value="Alkaline Phosphatase, subunit A"/>
    <property type="match status" value="1"/>
</dbReference>
<sequence>MIRQIGLVVAMSLISVHALADKPRLVLQITVDGMRADLLDRYSKNFGRGGFRYLLEEGAVFTNAHYLHANTETIVGHTTLATGTTPAVHGMVGNVWYHADSGELGYNIEDPDAPLLPTRDDVAAGAQVDPAQLKAGSKGRSPKGILVPGLADTLKISSPASGKAFGISGKDRSAVAMAGKVGTAYWFSTDTGDFQTSSYYSDAYPDWVREWNAAGHTAALADSDWQLTLAAEKYVLADRDNRPYEVDLKGFGKIFPHNYGPANHPLFNTRVLVSPAGDTLLADFGKTLIEAEGLGVDRATDYLSISFSGVDAVNHFFGPSSLENEDTVLRLDQTLAELFKYIDDKVGLEHTLIVFSADHGMAEMPEQASEQGYPAQRLYSDEIVEYAKEQAKALLGNEKVIKDYFRPYFYLDDKELAKLKIRREEAIDILAAALERKDGIGGAIPSARAAALGEMAVAHNHHPTRSGDIYVYPEPHWFMFDRGAIGVMHGSPWAYDTHVPLIFVGPGVRRGSHARLVHPIDVAPTTSALLGILPPAAAEGQVLTEAIAR</sequence>
<dbReference type="Proteomes" id="UP000326287">
    <property type="component" value="Chromosome"/>
</dbReference>
<dbReference type="SUPFAM" id="SSF53649">
    <property type="entry name" value="Alkaline phosphatase-like"/>
    <property type="match status" value="1"/>
</dbReference>
<keyword evidence="3" id="KW-0732">Signal</keyword>
<protein>
    <submittedName>
        <fullName evidence="6">Alkaline phosphatase family protein</fullName>
    </submittedName>
</protein>
<keyword evidence="1 4" id="KW-0597">Phosphoprotein</keyword>
<evidence type="ECO:0000313" key="6">
    <source>
        <dbReference type="EMBL" id="QFU77294.1"/>
    </source>
</evidence>
<keyword evidence="2" id="KW-0479">Metal-binding</keyword>
<feature type="binding site" evidence="5">
    <location>
        <position position="94"/>
    </location>
    <ligand>
        <name>substrate</name>
    </ligand>
</feature>
<name>A0A5P9NPT6_9GAMM</name>
<evidence type="ECO:0000256" key="3">
    <source>
        <dbReference type="ARBA" id="ARBA00022729"/>
    </source>
</evidence>
<dbReference type="PIRSF" id="PIRSF031924">
    <property type="entry name" value="Pi-irrepressible_AP"/>
    <property type="match status" value="1"/>
</dbReference>
<evidence type="ECO:0000256" key="1">
    <source>
        <dbReference type="ARBA" id="ARBA00022553"/>
    </source>
</evidence>
<dbReference type="InterPro" id="IPR002591">
    <property type="entry name" value="Phosphodiest/P_Trfase"/>
</dbReference>
<keyword evidence="7" id="KW-1185">Reference proteome</keyword>
<dbReference type="KEGG" id="halc:EY643_17415"/>
<dbReference type="EMBL" id="CP036422">
    <property type="protein sequence ID" value="QFU77294.1"/>
    <property type="molecule type" value="Genomic_DNA"/>
</dbReference>
<dbReference type="GO" id="GO:0004035">
    <property type="term" value="F:alkaline phosphatase activity"/>
    <property type="evidence" value="ECO:0007669"/>
    <property type="project" value="InterPro"/>
</dbReference>
<gene>
    <name evidence="6" type="ORF">EY643_17415</name>
</gene>
<organism evidence="6 7">
    <name type="scientific">Halioglobus maricola</name>
    <dbReference type="NCBI Taxonomy" id="2601894"/>
    <lineage>
        <taxon>Bacteria</taxon>
        <taxon>Pseudomonadati</taxon>
        <taxon>Pseudomonadota</taxon>
        <taxon>Gammaproteobacteria</taxon>
        <taxon>Cellvibrionales</taxon>
        <taxon>Halieaceae</taxon>
        <taxon>Halioglobus</taxon>
    </lineage>
</organism>
<dbReference type="Pfam" id="PF01663">
    <property type="entry name" value="Phosphodiest"/>
    <property type="match status" value="1"/>
</dbReference>
<feature type="active site" description="Phosphothreonine intermediate" evidence="4">
    <location>
        <position position="73"/>
    </location>
</feature>
<evidence type="ECO:0000313" key="7">
    <source>
        <dbReference type="Proteomes" id="UP000326287"/>
    </source>
</evidence>
<dbReference type="InterPro" id="IPR026263">
    <property type="entry name" value="Alkaline_phosphatase_prok"/>
</dbReference>
<dbReference type="InterPro" id="IPR017850">
    <property type="entry name" value="Alkaline_phosphatase_core_sf"/>
</dbReference>
<evidence type="ECO:0000256" key="4">
    <source>
        <dbReference type="PIRSR" id="PIRSR031924-50"/>
    </source>
</evidence>
<accession>A0A5P9NPT6</accession>
<dbReference type="RefSeq" id="WP_153240439.1">
    <property type="nucleotide sequence ID" value="NZ_CP036422.1"/>
</dbReference>
<dbReference type="AlphaFoldDB" id="A0A5P9NPT6"/>
<dbReference type="OrthoDB" id="9766127at2"/>
<evidence type="ECO:0000256" key="2">
    <source>
        <dbReference type="ARBA" id="ARBA00022723"/>
    </source>
</evidence>
<proteinExistence type="predicted"/>
<dbReference type="GO" id="GO:0046872">
    <property type="term" value="F:metal ion binding"/>
    <property type="evidence" value="ECO:0007669"/>
    <property type="project" value="UniProtKB-KW"/>
</dbReference>
<feature type="binding site" evidence="5">
    <location>
        <begin position="170"/>
        <end position="172"/>
    </location>
    <ligand>
        <name>substrate</name>
    </ligand>
</feature>
<dbReference type="CDD" id="cd16016">
    <property type="entry name" value="AP-SPAP"/>
    <property type="match status" value="1"/>
</dbReference>
<dbReference type="Gene3D" id="3.30.1360.150">
    <property type="match status" value="1"/>
</dbReference>
<evidence type="ECO:0000256" key="5">
    <source>
        <dbReference type="PIRSR" id="PIRSR031924-51"/>
    </source>
</evidence>
<dbReference type="PANTHER" id="PTHR10151:SF120">
    <property type="entry name" value="BIS(5'-ADENOSYL)-TRIPHOSPHATASE"/>
    <property type="match status" value="1"/>
</dbReference>
<dbReference type="PANTHER" id="PTHR10151">
    <property type="entry name" value="ECTONUCLEOTIDE PYROPHOSPHATASE/PHOSPHODIESTERASE"/>
    <property type="match status" value="1"/>
</dbReference>
<reference evidence="6 7" key="1">
    <citation type="submission" date="2019-02" db="EMBL/GenBank/DDBJ databases">
        <authorList>
            <person name="Li S.-H."/>
        </authorList>
    </citation>
    <scope>NUCLEOTIDE SEQUENCE [LARGE SCALE GENOMIC DNA]</scope>
    <source>
        <strain evidence="6 7">IMCC14385</strain>
    </source>
</reference>